<keyword evidence="3" id="KW-1185">Reference proteome</keyword>
<dbReference type="EMBL" id="JARKIB010000526">
    <property type="protein sequence ID" value="KAJ7701683.1"/>
    <property type="molecule type" value="Genomic_DNA"/>
</dbReference>
<feature type="region of interest" description="Disordered" evidence="1">
    <location>
        <begin position="1"/>
        <end position="58"/>
    </location>
</feature>
<evidence type="ECO:0000313" key="3">
    <source>
        <dbReference type="Proteomes" id="UP001215598"/>
    </source>
</evidence>
<name>A0AAD7DWT7_9AGAR</name>
<evidence type="ECO:0000256" key="1">
    <source>
        <dbReference type="SAM" id="MobiDB-lite"/>
    </source>
</evidence>
<dbReference type="Proteomes" id="UP001215598">
    <property type="component" value="Unassembled WGS sequence"/>
</dbReference>
<feature type="compositionally biased region" description="Acidic residues" evidence="1">
    <location>
        <begin position="10"/>
        <end position="22"/>
    </location>
</feature>
<gene>
    <name evidence="2" type="ORF">B0H16DRAFT_1748458</name>
</gene>
<evidence type="ECO:0000313" key="2">
    <source>
        <dbReference type="EMBL" id="KAJ7701683.1"/>
    </source>
</evidence>
<reference evidence="2" key="1">
    <citation type="submission" date="2023-03" db="EMBL/GenBank/DDBJ databases">
        <title>Massive genome expansion in bonnet fungi (Mycena s.s.) driven by repeated elements and novel gene families across ecological guilds.</title>
        <authorList>
            <consortium name="Lawrence Berkeley National Laboratory"/>
            <person name="Harder C.B."/>
            <person name="Miyauchi S."/>
            <person name="Viragh M."/>
            <person name="Kuo A."/>
            <person name="Thoen E."/>
            <person name="Andreopoulos B."/>
            <person name="Lu D."/>
            <person name="Skrede I."/>
            <person name="Drula E."/>
            <person name="Henrissat B."/>
            <person name="Morin E."/>
            <person name="Kohler A."/>
            <person name="Barry K."/>
            <person name="LaButti K."/>
            <person name="Morin E."/>
            <person name="Salamov A."/>
            <person name="Lipzen A."/>
            <person name="Mereny Z."/>
            <person name="Hegedus B."/>
            <person name="Baldrian P."/>
            <person name="Stursova M."/>
            <person name="Weitz H."/>
            <person name="Taylor A."/>
            <person name="Grigoriev I.V."/>
            <person name="Nagy L.G."/>
            <person name="Martin F."/>
            <person name="Kauserud H."/>
        </authorList>
    </citation>
    <scope>NUCLEOTIDE SEQUENCE</scope>
    <source>
        <strain evidence="2">CBHHK182m</strain>
    </source>
</reference>
<protein>
    <submittedName>
        <fullName evidence="2">Uncharacterized protein</fullName>
    </submittedName>
</protein>
<accession>A0AAD7DWT7</accession>
<sequence>MNDSANGSDAAEDEDNDADINDWADPSDPGGDTGGDDGNMNDPADTGTGTETKEAINT</sequence>
<comment type="caution">
    <text evidence="2">The sequence shown here is derived from an EMBL/GenBank/DDBJ whole genome shotgun (WGS) entry which is preliminary data.</text>
</comment>
<proteinExistence type="predicted"/>
<dbReference type="AlphaFoldDB" id="A0AAD7DWT7"/>
<organism evidence="2 3">
    <name type="scientific">Mycena metata</name>
    <dbReference type="NCBI Taxonomy" id="1033252"/>
    <lineage>
        <taxon>Eukaryota</taxon>
        <taxon>Fungi</taxon>
        <taxon>Dikarya</taxon>
        <taxon>Basidiomycota</taxon>
        <taxon>Agaricomycotina</taxon>
        <taxon>Agaricomycetes</taxon>
        <taxon>Agaricomycetidae</taxon>
        <taxon>Agaricales</taxon>
        <taxon>Marasmiineae</taxon>
        <taxon>Mycenaceae</taxon>
        <taxon>Mycena</taxon>
    </lineage>
</organism>